<keyword evidence="6 13" id="KW-0547">Nucleotide-binding</keyword>
<dbReference type="Gene3D" id="1.10.510.10">
    <property type="entry name" value="Transferase(Phosphotransferase) domain 1"/>
    <property type="match status" value="1"/>
</dbReference>
<dbReference type="GO" id="GO:0004674">
    <property type="term" value="F:protein serine/threonine kinase activity"/>
    <property type="evidence" value="ECO:0007669"/>
    <property type="project" value="UniProtKB-KW"/>
</dbReference>
<evidence type="ECO:0000256" key="3">
    <source>
        <dbReference type="ARBA" id="ARBA00022527"/>
    </source>
</evidence>
<dbReference type="SMART" id="SM00220">
    <property type="entry name" value="S_TKc"/>
    <property type="match status" value="1"/>
</dbReference>
<comment type="subcellular location">
    <subcellularLocation>
        <location evidence="1">Cell membrane</location>
        <topology evidence="1">Single-pass membrane protein</topology>
    </subcellularLocation>
</comment>
<dbReference type="PROSITE" id="PS00108">
    <property type="entry name" value="PROTEIN_KINASE_ST"/>
    <property type="match status" value="1"/>
</dbReference>
<comment type="catalytic activity">
    <reaction evidence="12">
        <text>L-seryl-[protein] + ATP = O-phospho-L-seryl-[protein] + ADP + H(+)</text>
        <dbReference type="Rhea" id="RHEA:17989"/>
        <dbReference type="Rhea" id="RHEA-COMP:9863"/>
        <dbReference type="Rhea" id="RHEA-COMP:11604"/>
        <dbReference type="ChEBI" id="CHEBI:15378"/>
        <dbReference type="ChEBI" id="CHEBI:29999"/>
        <dbReference type="ChEBI" id="CHEBI:30616"/>
        <dbReference type="ChEBI" id="CHEBI:83421"/>
        <dbReference type="ChEBI" id="CHEBI:456216"/>
        <dbReference type="EC" id="2.7.11.1"/>
    </reaction>
</comment>
<feature type="domain" description="Protein kinase" evidence="15">
    <location>
        <begin position="72"/>
        <end position="347"/>
    </location>
</feature>
<evidence type="ECO:0000256" key="5">
    <source>
        <dbReference type="ARBA" id="ARBA00022692"/>
    </source>
</evidence>
<dbReference type="EMBL" id="CP136895">
    <property type="protein sequence ID" value="WOL10061.1"/>
    <property type="molecule type" value="Genomic_DNA"/>
</dbReference>
<evidence type="ECO:0000313" key="17">
    <source>
        <dbReference type="Proteomes" id="UP001327560"/>
    </source>
</evidence>
<protein>
    <recommendedName>
        <fullName evidence="2">non-specific serine/threonine protein kinase</fullName>
        <ecNumber evidence="2">2.7.11.1</ecNumber>
    </recommendedName>
</protein>
<evidence type="ECO:0000256" key="13">
    <source>
        <dbReference type="PROSITE-ProRule" id="PRU10141"/>
    </source>
</evidence>
<gene>
    <name evidence="16" type="ORF">Cni_G18815</name>
</gene>
<dbReference type="PANTHER" id="PTHR47982">
    <property type="entry name" value="PROLINE-RICH RECEPTOR-LIKE PROTEIN KINASE PERK4"/>
    <property type="match status" value="1"/>
</dbReference>
<keyword evidence="10" id="KW-0472">Membrane</keyword>
<comment type="catalytic activity">
    <reaction evidence="11">
        <text>L-threonyl-[protein] + ATP = O-phospho-L-threonyl-[protein] + ADP + H(+)</text>
        <dbReference type="Rhea" id="RHEA:46608"/>
        <dbReference type="Rhea" id="RHEA-COMP:11060"/>
        <dbReference type="Rhea" id="RHEA-COMP:11605"/>
        <dbReference type="ChEBI" id="CHEBI:15378"/>
        <dbReference type="ChEBI" id="CHEBI:30013"/>
        <dbReference type="ChEBI" id="CHEBI:30616"/>
        <dbReference type="ChEBI" id="CHEBI:61977"/>
        <dbReference type="ChEBI" id="CHEBI:456216"/>
        <dbReference type="EC" id="2.7.11.1"/>
    </reaction>
</comment>
<feature type="binding site" evidence="13">
    <location>
        <position position="101"/>
    </location>
    <ligand>
        <name>ATP</name>
        <dbReference type="ChEBI" id="CHEBI:30616"/>
    </ligand>
</feature>
<dbReference type="InterPro" id="IPR017441">
    <property type="entry name" value="Protein_kinase_ATP_BS"/>
</dbReference>
<keyword evidence="8 13" id="KW-0067">ATP-binding</keyword>
<dbReference type="Gene3D" id="3.30.200.20">
    <property type="entry name" value="Phosphorylase Kinase, domain 1"/>
    <property type="match status" value="1"/>
</dbReference>
<evidence type="ECO:0000256" key="8">
    <source>
        <dbReference type="ARBA" id="ARBA00022840"/>
    </source>
</evidence>
<dbReference type="InterPro" id="IPR000719">
    <property type="entry name" value="Prot_kinase_dom"/>
</dbReference>
<evidence type="ECO:0000313" key="16">
    <source>
        <dbReference type="EMBL" id="WOL10061.1"/>
    </source>
</evidence>
<accession>A0AAQ3KQD8</accession>
<evidence type="ECO:0000256" key="9">
    <source>
        <dbReference type="ARBA" id="ARBA00022989"/>
    </source>
</evidence>
<evidence type="ECO:0000256" key="11">
    <source>
        <dbReference type="ARBA" id="ARBA00047899"/>
    </source>
</evidence>
<organism evidence="16 17">
    <name type="scientific">Canna indica</name>
    <name type="common">Indian-shot</name>
    <dbReference type="NCBI Taxonomy" id="4628"/>
    <lineage>
        <taxon>Eukaryota</taxon>
        <taxon>Viridiplantae</taxon>
        <taxon>Streptophyta</taxon>
        <taxon>Embryophyta</taxon>
        <taxon>Tracheophyta</taxon>
        <taxon>Spermatophyta</taxon>
        <taxon>Magnoliopsida</taxon>
        <taxon>Liliopsida</taxon>
        <taxon>Zingiberales</taxon>
        <taxon>Cannaceae</taxon>
        <taxon>Canna</taxon>
    </lineage>
</organism>
<dbReference type="InterPro" id="IPR047117">
    <property type="entry name" value="PERK1-13-like"/>
</dbReference>
<evidence type="ECO:0000256" key="6">
    <source>
        <dbReference type="ARBA" id="ARBA00022741"/>
    </source>
</evidence>
<keyword evidence="5" id="KW-0812">Transmembrane</keyword>
<dbReference type="GO" id="GO:0005886">
    <property type="term" value="C:plasma membrane"/>
    <property type="evidence" value="ECO:0007669"/>
    <property type="project" value="UniProtKB-SubCell"/>
</dbReference>
<evidence type="ECO:0000256" key="12">
    <source>
        <dbReference type="ARBA" id="ARBA00048679"/>
    </source>
</evidence>
<dbReference type="InterPro" id="IPR011009">
    <property type="entry name" value="Kinase-like_dom_sf"/>
</dbReference>
<dbReference type="EC" id="2.7.11.1" evidence="2"/>
<reference evidence="16 17" key="1">
    <citation type="submission" date="2023-10" db="EMBL/GenBank/DDBJ databases">
        <title>Chromosome-scale genome assembly provides insights into flower coloration mechanisms of Canna indica.</title>
        <authorList>
            <person name="Li C."/>
        </authorList>
    </citation>
    <scope>NUCLEOTIDE SEQUENCE [LARGE SCALE GENOMIC DNA]</scope>
    <source>
        <tissue evidence="16">Flower</tissue>
    </source>
</reference>
<evidence type="ECO:0000256" key="2">
    <source>
        <dbReference type="ARBA" id="ARBA00012513"/>
    </source>
</evidence>
<dbReference type="Proteomes" id="UP001327560">
    <property type="component" value="Chromosome 6"/>
</dbReference>
<dbReference type="PROSITE" id="PS50011">
    <property type="entry name" value="PROTEIN_KINASE_DOM"/>
    <property type="match status" value="1"/>
</dbReference>
<sequence length="427" mass="46538">MDLPVVIGLLSAALLLHVALASFAYMIRLFRRHKIPFACVHDDPELGLVAKPQPDAPRQFGWAEVESLTGNFAPSAVIGEGGFSTVYLARLPPDAVPVALKLHRSSERLHRAFRQELDVLLRLRHPHIVPLLGYCDDREEGVLVFEFVPNGSLHEKLHGDSSSVLPWARRMAIAYQLAQALDYLHDGCNVQIVHGDVKASNVLLDGRLEPKLCDFGSARVGFSAAVLPRAVHPMLGSPGYIDPHYLRTGMVTKKSDVYSFGVLLLELITGTEAFDSAAERMLTAAVGPALRDPENNAGELVDRRLAGEYDAAEAAAAASMAAACIGANPSLRPSTAELVRGMAEKFCNWLKRALRTKVGHVFSAMMMMTEPAANSRRNLFAKRFEVMSSAYPSFNKEDKIVTTGKLPHELGGMESSASLMMNDAGRK</sequence>
<keyword evidence="9" id="KW-1133">Transmembrane helix</keyword>
<evidence type="ECO:0000256" key="4">
    <source>
        <dbReference type="ARBA" id="ARBA00022679"/>
    </source>
</evidence>
<keyword evidence="7 16" id="KW-0418">Kinase</keyword>
<dbReference type="PROSITE" id="PS00107">
    <property type="entry name" value="PROTEIN_KINASE_ATP"/>
    <property type="match status" value="1"/>
</dbReference>
<proteinExistence type="inferred from homology"/>
<dbReference type="InterPro" id="IPR008271">
    <property type="entry name" value="Ser/Thr_kinase_AS"/>
</dbReference>
<name>A0AAQ3KQD8_9LILI</name>
<dbReference type="Pfam" id="PF00069">
    <property type="entry name" value="Pkinase"/>
    <property type="match status" value="1"/>
</dbReference>
<keyword evidence="4" id="KW-0808">Transferase</keyword>
<keyword evidence="16" id="KW-0675">Receptor</keyword>
<dbReference type="GO" id="GO:0005524">
    <property type="term" value="F:ATP binding"/>
    <property type="evidence" value="ECO:0007669"/>
    <property type="project" value="UniProtKB-UniRule"/>
</dbReference>
<dbReference type="PANTHER" id="PTHR47982:SF11">
    <property type="entry name" value="PROTEIN KINASE DOMAIN-CONTAINING PROTEIN"/>
    <property type="match status" value="1"/>
</dbReference>
<keyword evidence="3 14" id="KW-0723">Serine/threonine-protein kinase</keyword>
<dbReference type="AlphaFoldDB" id="A0AAQ3KQD8"/>
<evidence type="ECO:0000256" key="10">
    <source>
        <dbReference type="ARBA" id="ARBA00023136"/>
    </source>
</evidence>
<evidence type="ECO:0000259" key="15">
    <source>
        <dbReference type="PROSITE" id="PS50011"/>
    </source>
</evidence>
<evidence type="ECO:0000256" key="14">
    <source>
        <dbReference type="RuleBase" id="RU000304"/>
    </source>
</evidence>
<comment type="similarity">
    <text evidence="14">Belongs to the protein kinase superfamily.</text>
</comment>
<evidence type="ECO:0000256" key="1">
    <source>
        <dbReference type="ARBA" id="ARBA00004162"/>
    </source>
</evidence>
<keyword evidence="17" id="KW-1185">Reference proteome</keyword>
<evidence type="ECO:0000256" key="7">
    <source>
        <dbReference type="ARBA" id="ARBA00022777"/>
    </source>
</evidence>
<dbReference type="SUPFAM" id="SSF56112">
    <property type="entry name" value="Protein kinase-like (PK-like)"/>
    <property type="match status" value="1"/>
</dbReference>